<dbReference type="Proteomes" id="UP001372338">
    <property type="component" value="Unassembled WGS sequence"/>
</dbReference>
<accession>A0AAN9FJS2</accession>
<comment type="caution">
    <text evidence="1">The sequence shown here is derived from an EMBL/GenBank/DDBJ whole genome shotgun (WGS) entry which is preliminary data.</text>
</comment>
<organism evidence="1 2">
    <name type="scientific">Crotalaria pallida</name>
    <name type="common">Smooth rattlebox</name>
    <name type="synonym">Crotalaria striata</name>
    <dbReference type="NCBI Taxonomy" id="3830"/>
    <lineage>
        <taxon>Eukaryota</taxon>
        <taxon>Viridiplantae</taxon>
        <taxon>Streptophyta</taxon>
        <taxon>Embryophyta</taxon>
        <taxon>Tracheophyta</taxon>
        <taxon>Spermatophyta</taxon>
        <taxon>Magnoliopsida</taxon>
        <taxon>eudicotyledons</taxon>
        <taxon>Gunneridae</taxon>
        <taxon>Pentapetalae</taxon>
        <taxon>rosids</taxon>
        <taxon>fabids</taxon>
        <taxon>Fabales</taxon>
        <taxon>Fabaceae</taxon>
        <taxon>Papilionoideae</taxon>
        <taxon>50 kb inversion clade</taxon>
        <taxon>genistoids sensu lato</taxon>
        <taxon>core genistoids</taxon>
        <taxon>Crotalarieae</taxon>
        <taxon>Crotalaria</taxon>
    </lineage>
</organism>
<sequence length="69" mass="7158">MLLSSAACNNIVGCTFPKLPLCNSLSLSMAAISSFSPSSSLTSLSLLFCPVSSLLSQNHSLPLPNPFSL</sequence>
<protein>
    <submittedName>
        <fullName evidence="1">Uncharacterized protein</fullName>
    </submittedName>
</protein>
<evidence type="ECO:0000313" key="1">
    <source>
        <dbReference type="EMBL" id="KAK7276949.1"/>
    </source>
</evidence>
<name>A0AAN9FJS2_CROPI</name>
<gene>
    <name evidence="1" type="ORF">RIF29_18098</name>
</gene>
<dbReference type="AlphaFoldDB" id="A0AAN9FJS2"/>
<evidence type="ECO:0000313" key="2">
    <source>
        <dbReference type="Proteomes" id="UP001372338"/>
    </source>
</evidence>
<proteinExistence type="predicted"/>
<reference evidence="1 2" key="1">
    <citation type="submission" date="2024-01" db="EMBL/GenBank/DDBJ databases">
        <title>The genomes of 5 underutilized Papilionoideae crops provide insights into root nodulation and disease resistanc.</title>
        <authorList>
            <person name="Yuan L."/>
        </authorList>
    </citation>
    <scope>NUCLEOTIDE SEQUENCE [LARGE SCALE GENOMIC DNA]</scope>
    <source>
        <strain evidence="1">ZHUSHIDOU_FW_LH</strain>
        <tissue evidence="1">Leaf</tissue>
    </source>
</reference>
<keyword evidence="2" id="KW-1185">Reference proteome</keyword>
<dbReference type="EMBL" id="JAYWIO010000003">
    <property type="protein sequence ID" value="KAK7276949.1"/>
    <property type="molecule type" value="Genomic_DNA"/>
</dbReference>